<organism evidence="1">
    <name type="scientific">Anguilla anguilla</name>
    <name type="common">European freshwater eel</name>
    <name type="synonym">Muraena anguilla</name>
    <dbReference type="NCBI Taxonomy" id="7936"/>
    <lineage>
        <taxon>Eukaryota</taxon>
        <taxon>Metazoa</taxon>
        <taxon>Chordata</taxon>
        <taxon>Craniata</taxon>
        <taxon>Vertebrata</taxon>
        <taxon>Euteleostomi</taxon>
        <taxon>Actinopterygii</taxon>
        <taxon>Neopterygii</taxon>
        <taxon>Teleostei</taxon>
        <taxon>Anguilliformes</taxon>
        <taxon>Anguillidae</taxon>
        <taxon>Anguilla</taxon>
    </lineage>
</organism>
<sequence>MQSITEINQLTNQNPQQIKTLLLVKSTVNGSHKLVAVV</sequence>
<reference evidence="1" key="2">
    <citation type="journal article" date="2015" name="Fish Shellfish Immunol.">
        <title>Early steps in the European eel (Anguilla anguilla)-Vibrio vulnificus interaction in the gills: Role of the RtxA13 toxin.</title>
        <authorList>
            <person name="Callol A."/>
            <person name="Pajuelo D."/>
            <person name="Ebbesson L."/>
            <person name="Teles M."/>
            <person name="MacKenzie S."/>
            <person name="Amaro C."/>
        </authorList>
    </citation>
    <scope>NUCLEOTIDE SEQUENCE</scope>
</reference>
<protein>
    <submittedName>
        <fullName evidence="1">Uncharacterized protein</fullName>
    </submittedName>
</protein>
<dbReference type="AlphaFoldDB" id="A0A0E9UKM6"/>
<dbReference type="EMBL" id="GBXM01042225">
    <property type="protein sequence ID" value="JAH66352.1"/>
    <property type="molecule type" value="Transcribed_RNA"/>
</dbReference>
<name>A0A0E9UKM6_ANGAN</name>
<accession>A0A0E9UKM6</accession>
<proteinExistence type="predicted"/>
<reference evidence="1" key="1">
    <citation type="submission" date="2014-11" db="EMBL/GenBank/DDBJ databases">
        <authorList>
            <person name="Amaro Gonzalez C."/>
        </authorList>
    </citation>
    <scope>NUCLEOTIDE SEQUENCE</scope>
</reference>
<evidence type="ECO:0000313" key="1">
    <source>
        <dbReference type="EMBL" id="JAH66352.1"/>
    </source>
</evidence>